<comment type="caution">
    <text evidence="5">The sequence shown here is derived from an EMBL/GenBank/DDBJ whole genome shotgun (WGS) entry which is preliminary data.</text>
</comment>
<keyword evidence="1" id="KW-0805">Transcription regulation</keyword>
<keyword evidence="3" id="KW-0804">Transcription</keyword>
<dbReference type="PANTHER" id="PTHR43280:SF2">
    <property type="entry name" value="HTH-TYPE TRANSCRIPTIONAL REGULATOR EXSA"/>
    <property type="match status" value="1"/>
</dbReference>
<dbReference type="PANTHER" id="PTHR43280">
    <property type="entry name" value="ARAC-FAMILY TRANSCRIPTIONAL REGULATOR"/>
    <property type="match status" value="1"/>
</dbReference>
<dbReference type="Gene3D" id="1.10.10.60">
    <property type="entry name" value="Homeodomain-like"/>
    <property type="match status" value="1"/>
</dbReference>
<keyword evidence="6" id="KW-1185">Reference proteome</keyword>
<reference evidence="5" key="1">
    <citation type="submission" date="2018-02" db="EMBL/GenBank/DDBJ databases">
        <authorList>
            <person name="Vasarhelyi B.M."/>
            <person name="Deshmukh S."/>
            <person name="Balint B."/>
            <person name="Kukolya J."/>
        </authorList>
    </citation>
    <scope>NUCLEOTIDE SEQUENCE</scope>
    <source>
        <strain evidence="5">KB22</strain>
    </source>
</reference>
<dbReference type="EMBL" id="PRDK01000007">
    <property type="protein sequence ID" value="MBE8714705.1"/>
    <property type="molecule type" value="Genomic_DNA"/>
</dbReference>
<dbReference type="InterPro" id="IPR018062">
    <property type="entry name" value="HTH_AraC-typ_CS"/>
</dbReference>
<evidence type="ECO:0000313" key="5">
    <source>
        <dbReference type="EMBL" id="MBE8714705.1"/>
    </source>
</evidence>
<organism evidence="5 6">
    <name type="scientific">Sphingobacterium hungaricum</name>
    <dbReference type="NCBI Taxonomy" id="2082723"/>
    <lineage>
        <taxon>Bacteria</taxon>
        <taxon>Pseudomonadati</taxon>
        <taxon>Bacteroidota</taxon>
        <taxon>Sphingobacteriia</taxon>
        <taxon>Sphingobacteriales</taxon>
        <taxon>Sphingobacteriaceae</taxon>
        <taxon>Sphingobacterium</taxon>
    </lineage>
</organism>
<dbReference type="PROSITE" id="PS01124">
    <property type="entry name" value="HTH_ARAC_FAMILY_2"/>
    <property type="match status" value="1"/>
</dbReference>
<dbReference type="GO" id="GO:0043565">
    <property type="term" value="F:sequence-specific DNA binding"/>
    <property type="evidence" value="ECO:0007669"/>
    <property type="project" value="InterPro"/>
</dbReference>
<name>A0A928YRZ8_9SPHI</name>
<dbReference type="RefSeq" id="WP_196936045.1">
    <property type="nucleotide sequence ID" value="NZ_MU158698.1"/>
</dbReference>
<proteinExistence type="predicted"/>
<dbReference type="SMART" id="SM00342">
    <property type="entry name" value="HTH_ARAC"/>
    <property type="match status" value="1"/>
</dbReference>
<protein>
    <submittedName>
        <fullName evidence="5">AraC family transcriptional regulator</fullName>
    </submittedName>
</protein>
<evidence type="ECO:0000256" key="1">
    <source>
        <dbReference type="ARBA" id="ARBA00023015"/>
    </source>
</evidence>
<dbReference type="Proteomes" id="UP000616201">
    <property type="component" value="Unassembled WGS sequence"/>
</dbReference>
<sequence length="187" mass="21721">MSNVYIKNMVCNRCILVVEEILKKEKIAYTTIRLGEVEMDNELTLPQRESLRESLSAVGFELMDDKRSVTIEQIKSLLIALIYEDKLDLNINISDYLSDKLQHDYSYLSNLFSEVEGKSIEKFFIAQKIERVKELIVYNELTLSEIANLLRYSSVAHLSNQFKKVTGLTPSYFKQIKSDKRKPIDQI</sequence>
<accession>A0A928YRZ8</accession>
<gene>
    <name evidence="5" type="ORF">C4F49_13535</name>
</gene>
<evidence type="ECO:0000256" key="3">
    <source>
        <dbReference type="ARBA" id="ARBA00023163"/>
    </source>
</evidence>
<evidence type="ECO:0000256" key="2">
    <source>
        <dbReference type="ARBA" id="ARBA00023125"/>
    </source>
</evidence>
<dbReference type="PROSITE" id="PS00041">
    <property type="entry name" value="HTH_ARAC_FAMILY_1"/>
    <property type="match status" value="1"/>
</dbReference>
<keyword evidence="2" id="KW-0238">DNA-binding</keyword>
<dbReference type="SUPFAM" id="SSF46689">
    <property type="entry name" value="Homeodomain-like"/>
    <property type="match status" value="1"/>
</dbReference>
<dbReference type="GO" id="GO:0003700">
    <property type="term" value="F:DNA-binding transcription factor activity"/>
    <property type="evidence" value="ECO:0007669"/>
    <property type="project" value="InterPro"/>
</dbReference>
<dbReference type="InterPro" id="IPR018060">
    <property type="entry name" value="HTH_AraC"/>
</dbReference>
<dbReference type="AlphaFoldDB" id="A0A928YRZ8"/>
<evidence type="ECO:0000313" key="6">
    <source>
        <dbReference type="Proteomes" id="UP000616201"/>
    </source>
</evidence>
<evidence type="ECO:0000259" key="4">
    <source>
        <dbReference type="PROSITE" id="PS01124"/>
    </source>
</evidence>
<dbReference type="Pfam" id="PF12833">
    <property type="entry name" value="HTH_18"/>
    <property type="match status" value="1"/>
</dbReference>
<dbReference type="InterPro" id="IPR009057">
    <property type="entry name" value="Homeodomain-like_sf"/>
</dbReference>
<feature type="domain" description="HTH araC/xylS-type" evidence="4">
    <location>
        <begin position="97"/>
        <end position="176"/>
    </location>
</feature>